<reference evidence="4 5" key="1">
    <citation type="submission" date="2014-04" db="EMBL/GenBank/DDBJ databases">
        <title>Whole genome of Muricauda olearia.</title>
        <authorList>
            <person name="Zhang X.-H."/>
            <person name="Tang K."/>
        </authorList>
    </citation>
    <scope>NUCLEOTIDE SEQUENCE [LARGE SCALE GENOMIC DNA]</scope>
    <source>
        <strain evidence="4 5">Th120</strain>
    </source>
</reference>
<keyword evidence="5" id="KW-1185">Reference proteome</keyword>
<dbReference type="Pfam" id="PF00072">
    <property type="entry name" value="Response_reg"/>
    <property type="match status" value="1"/>
</dbReference>
<proteinExistence type="predicted"/>
<evidence type="ECO:0000313" key="5">
    <source>
        <dbReference type="Proteomes" id="UP000290261"/>
    </source>
</evidence>
<evidence type="ECO:0000256" key="2">
    <source>
        <dbReference type="PROSITE-ProRule" id="PRU00169"/>
    </source>
</evidence>
<comment type="caution">
    <text evidence="4">The sequence shown here is derived from an EMBL/GenBank/DDBJ whole genome shotgun (WGS) entry which is preliminary data.</text>
</comment>
<dbReference type="EMBL" id="JJMP01000008">
    <property type="protein sequence ID" value="RYC50825.1"/>
    <property type="molecule type" value="Genomic_DNA"/>
</dbReference>
<feature type="domain" description="Response regulatory" evidence="3">
    <location>
        <begin position="4"/>
        <end position="130"/>
    </location>
</feature>
<feature type="modified residue" description="4-aspartylphosphate" evidence="2">
    <location>
        <position position="61"/>
    </location>
</feature>
<dbReference type="InterPro" id="IPR001789">
    <property type="entry name" value="Sig_transdc_resp-reg_receiver"/>
</dbReference>
<dbReference type="AlphaFoldDB" id="A0A444VJ76"/>
<dbReference type="SMART" id="SM00448">
    <property type="entry name" value="REC"/>
    <property type="match status" value="1"/>
</dbReference>
<evidence type="ECO:0000256" key="1">
    <source>
        <dbReference type="ARBA" id="ARBA00022553"/>
    </source>
</evidence>
<accession>A0A444VJ76</accession>
<dbReference type="PANTHER" id="PTHR44591:SF3">
    <property type="entry name" value="RESPONSE REGULATORY DOMAIN-CONTAINING PROTEIN"/>
    <property type="match status" value="1"/>
</dbReference>
<dbReference type="CDD" id="cd00156">
    <property type="entry name" value="REC"/>
    <property type="match status" value="1"/>
</dbReference>
<dbReference type="Proteomes" id="UP000290261">
    <property type="component" value="Unassembled WGS sequence"/>
</dbReference>
<dbReference type="PANTHER" id="PTHR44591">
    <property type="entry name" value="STRESS RESPONSE REGULATOR PROTEIN 1"/>
    <property type="match status" value="1"/>
</dbReference>
<organism evidence="4 5">
    <name type="scientific">Flagellimonas olearia</name>
    <dbReference type="NCBI Taxonomy" id="552546"/>
    <lineage>
        <taxon>Bacteria</taxon>
        <taxon>Pseudomonadati</taxon>
        <taxon>Bacteroidota</taxon>
        <taxon>Flavobacteriia</taxon>
        <taxon>Flavobacteriales</taxon>
        <taxon>Flavobacteriaceae</taxon>
        <taxon>Flagellimonas</taxon>
    </lineage>
</organism>
<dbReference type="SUPFAM" id="SSF52172">
    <property type="entry name" value="CheY-like"/>
    <property type="match status" value="1"/>
</dbReference>
<gene>
    <name evidence="4" type="ORF">DN53_17060</name>
</gene>
<dbReference type="RefSeq" id="WP_129655168.1">
    <property type="nucleotide sequence ID" value="NZ_ML142912.1"/>
</dbReference>
<sequence>MKLTVCIIDDDLVSQFATRYCIQQSQGDFDIITCASGEEGLSVFLDLVENNGSLPDVVFLDLVMEGMNGWTFLENIQNLFKGHVLPRVYILSAFSNTLDRTIAKGNQLISGYIDKPLSRSFLDKILQQERKRAGFSS</sequence>
<dbReference type="InterPro" id="IPR050595">
    <property type="entry name" value="Bact_response_regulator"/>
</dbReference>
<dbReference type="InterPro" id="IPR011006">
    <property type="entry name" value="CheY-like_superfamily"/>
</dbReference>
<evidence type="ECO:0000259" key="3">
    <source>
        <dbReference type="PROSITE" id="PS50110"/>
    </source>
</evidence>
<protein>
    <submittedName>
        <fullName evidence="4">Response regulator receiver protein</fullName>
    </submittedName>
</protein>
<keyword evidence="1 2" id="KW-0597">Phosphoprotein</keyword>
<dbReference type="GO" id="GO:0000160">
    <property type="term" value="P:phosphorelay signal transduction system"/>
    <property type="evidence" value="ECO:0007669"/>
    <property type="project" value="InterPro"/>
</dbReference>
<name>A0A444VJ76_9FLAO</name>
<dbReference type="PROSITE" id="PS50110">
    <property type="entry name" value="RESPONSE_REGULATORY"/>
    <property type="match status" value="1"/>
</dbReference>
<evidence type="ECO:0000313" key="4">
    <source>
        <dbReference type="EMBL" id="RYC50825.1"/>
    </source>
</evidence>
<dbReference type="Gene3D" id="3.40.50.2300">
    <property type="match status" value="1"/>
</dbReference>